<keyword evidence="2" id="KW-1185">Reference proteome</keyword>
<gene>
    <name evidence="1" type="ORF">K3G42_024581</name>
</gene>
<comment type="caution">
    <text evidence="1">The sequence shown here is derived from an EMBL/GenBank/DDBJ whole genome shotgun (WGS) entry which is preliminary data.</text>
</comment>
<sequence length="179" mass="19506">MRRTRSASRHWSCCFCGARVGGRGSSGSASCSGNSSARRGRGEAGECCVCGGWRGRAGGSPQQLAERYADLAASHAEAVRLGEEREKQSGRLRDENTRLRVENRRLRRENRSLFRQVLKLQQQPLILPLPEGEAESEGGALPREQEMLRDRLAEKGHELGTKAEVGRQNVGMGNCTGAG</sequence>
<reference evidence="1" key="1">
    <citation type="submission" date="2021-08" db="EMBL/GenBank/DDBJ databases">
        <title>The first chromosome-level gecko genome reveals the dynamic sex chromosomes of Neotropical dwarf geckos (Sphaerodactylidae: Sphaerodactylus).</title>
        <authorList>
            <person name="Pinto B.J."/>
            <person name="Keating S.E."/>
            <person name="Gamble T."/>
        </authorList>
    </citation>
    <scope>NUCLEOTIDE SEQUENCE</scope>
    <source>
        <strain evidence="1">TG3544</strain>
    </source>
</reference>
<evidence type="ECO:0000313" key="2">
    <source>
        <dbReference type="Proteomes" id="UP000827872"/>
    </source>
</evidence>
<accession>A0ACB8ERU7</accession>
<dbReference type="EMBL" id="CM037620">
    <property type="protein sequence ID" value="KAH7995320.1"/>
    <property type="molecule type" value="Genomic_DNA"/>
</dbReference>
<proteinExistence type="predicted"/>
<dbReference type="Proteomes" id="UP000827872">
    <property type="component" value="Linkage Group LG07"/>
</dbReference>
<evidence type="ECO:0000313" key="1">
    <source>
        <dbReference type="EMBL" id="KAH7995320.1"/>
    </source>
</evidence>
<organism evidence="1 2">
    <name type="scientific">Sphaerodactylus townsendi</name>
    <dbReference type="NCBI Taxonomy" id="933632"/>
    <lineage>
        <taxon>Eukaryota</taxon>
        <taxon>Metazoa</taxon>
        <taxon>Chordata</taxon>
        <taxon>Craniata</taxon>
        <taxon>Vertebrata</taxon>
        <taxon>Euteleostomi</taxon>
        <taxon>Lepidosauria</taxon>
        <taxon>Squamata</taxon>
        <taxon>Bifurcata</taxon>
        <taxon>Gekkota</taxon>
        <taxon>Sphaerodactylidae</taxon>
        <taxon>Sphaerodactylus</taxon>
    </lineage>
</organism>
<name>A0ACB8ERU7_9SAUR</name>
<protein>
    <submittedName>
        <fullName evidence="1">Uncharacterized protein</fullName>
    </submittedName>
</protein>